<dbReference type="SUPFAM" id="SSF53474">
    <property type="entry name" value="alpha/beta-Hydrolases"/>
    <property type="match status" value="1"/>
</dbReference>
<keyword evidence="1" id="KW-0812">Transmembrane</keyword>
<accession>A0A248TJ58</accession>
<evidence type="ECO:0000313" key="4">
    <source>
        <dbReference type="Proteomes" id="UP000215137"/>
    </source>
</evidence>
<evidence type="ECO:0000256" key="1">
    <source>
        <dbReference type="SAM" id="Phobius"/>
    </source>
</evidence>
<reference evidence="3 4" key="1">
    <citation type="submission" date="2017-08" db="EMBL/GenBank/DDBJ databases">
        <title>Complete Genome Sequence of Bacillus kochii Oregon-R-modENCODE STRAIN BDGP4, isolated from Drosophila melanogaster gut.</title>
        <authorList>
            <person name="Wan K.H."/>
            <person name="Yu C."/>
            <person name="Park S."/>
            <person name="Hammonds A.S."/>
            <person name="Booth B.W."/>
            <person name="Celniker S.E."/>
        </authorList>
    </citation>
    <scope>NUCLEOTIDE SEQUENCE [LARGE SCALE GENOMIC DNA]</scope>
    <source>
        <strain evidence="3 4">BDGP4</strain>
    </source>
</reference>
<protein>
    <recommendedName>
        <fullName evidence="2">Alpha/beta hydrolase fold-5 domain-containing protein</fullName>
    </recommendedName>
</protein>
<name>A0A248TJ58_9BACI</name>
<organism evidence="3 4">
    <name type="scientific">Cytobacillus kochii</name>
    <dbReference type="NCBI Taxonomy" id="859143"/>
    <lineage>
        <taxon>Bacteria</taxon>
        <taxon>Bacillati</taxon>
        <taxon>Bacillota</taxon>
        <taxon>Bacilli</taxon>
        <taxon>Bacillales</taxon>
        <taxon>Bacillaceae</taxon>
        <taxon>Cytobacillus</taxon>
    </lineage>
</organism>
<dbReference type="RefSeq" id="WP_095371739.1">
    <property type="nucleotide sequence ID" value="NZ_CP022983.1"/>
</dbReference>
<dbReference type="AlphaFoldDB" id="A0A248TJ58"/>
<keyword evidence="4" id="KW-1185">Reference proteome</keyword>
<gene>
    <name evidence="3" type="ORF">CKF48_13060</name>
</gene>
<sequence>MKKIIKSKVFLILSALVVTAIGGFFIWTQLTYHSVDEPTIPVDNQISVEDDWLLFGDPNSQIGIILYPGAKVEPDAYAYIGQELAKENLFIAIPHVTLNIAILDVSKANEIISTYKDVNWFVGGHSMGGAAAAMYADKNIDQVHGLILLGAYASDNDTLTNSKLPVLSISGSNDGLSTPAKVDEKKVFLPDEADFVEIEGGNHAYFGVYGEQSGDNPADISIKKQQETIIDTITHWIKEQKQ</sequence>
<evidence type="ECO:0000313" key="3">
    <source>
        <dbReference type="EMBL" id="ASV68169.1"/>
    </source>
</evidence>
<dbReference type="GO" id="GO:0016787">
    <property type="term" value="F:hydrolase activity"/>
    <property type="evidence" value="ECO:0007669"/>
    <property type="project" value="InterPro"/>
</dbReference>
<dbReference type="OrthoDB" id="9780932at2"/>
<keyword evidence="1" id="KW-0472">Membrane</keyword>
<feature type="transmembrane region" description="Helical" evidence="1">
    <location>
        <begin position="9"/>
        <end position="27"/>
    </location>
</feature>
<dbReference type="KEGG" id="bko:CKF48_13060"/>
<dbReference type="Proteomes" id="UP000215137">
    <property type="component" value="Chromosome"/>
</dbReference>
<dbReference type="InterPro" id="IPR029058">
    <property type="entry name" value="AB_hydrolase_fold"/>
</dbReference>
<feature type="domain" description="Alpha/beta hydrolase fold-5" evidence="2">
    <location>
        <begin position="63"/>
        <end position="227"/>
    </location>
</feature>
<dbReference type="Gene3D" id="3.40.50.1820">
    <property type="entry name" value="alpha/beta hydrolase"/>
    <property type="match status" value="1"/>
</dbReference>
<evidence type="ECO:0000259" key="2">
    <source>
        <dbReference type="Pfam" id="PF12695"/>
    </source>
</evidence>
<dbReference type="EMBL" id="CP022983">
    <property type="protein sequence ID" value="ASV68169.1"/>
    <property type="molecule type" value="Genomic_DNA"/>
</dbReference>
<proteinExistence type="predicted"/>
<dbReference type="InterPro" id="IPR029059">
    <property type="entry name" value="AB_hydrolase_5"/>
</dbReference>
<dbReference type="Pfam" id="PF12695">
    <property type="entry name" value="Abhydrolase_5"/>
    <property type="match status" value="1"/>
</dbReference>
<keyword evidence="1" id="KW-1133">Transmembrane helix</keyword>